<dbReference type="EMBL" id="JAFBIL020000001">
    <property type="protein sequence ID" value="MBZ2205689.1"/>
    <property type="molecule type" value="Genomic_DNA"/>
</dbReference>
<feature type="compositionally biased region" description="Pro residues" evidence="1">
    <location>
        <begin position="34"/>
        <end position="47"/>
    </location>
</feature>
<sequence>MNKPLFAKLVLASAITMALAACGGDDDDDMVTPAPTPTPTPMPTPTPTPTPPVMTAGDVFALTASNKLISFNRDAATAVRTSVAITGLPSGENLVGIDFRPADGVLYGVGSAGRLYTINTDTGVATLKSTLAADAADTTAPFTALAGTEFGVDFNPVADRLRVVGSSGQNLRINVDTGAVTTDGSINGGAATSSVTGSAYTNSFANTGTTTLFSLDAATDTLYTQNPPNDGTLSVPVTLGVDAASVSGFDIDAASNTAYAVFTVGGARNLYSVNLAATSGAATLIGALGVTEDIRGIAVRAARTPTVVGLTDDARLVTFAPLTPNTLSANVAITGLAAGETLLGIDVRPKDRLLYAVSSTGKIYTIDPATGAAVAKATLAADAADTTLPFTAIAGTAFAVDFNPVADRIRVVSNTGQNLRINADTGATTTDGVLNAVGLTPLVTAGAYTNSFAGTTTTMLLNIEAGADTLSLQNPPNDGTMTVVGALGVNVAGDVGFDIAGGANGLALAALRTSAGGASALYRVNLTSGAAVLVNGTANAALSQVGTAATGLRDIAIMIK</sequence>
<feature type="domain" description="DUF4394" evidence="3">
    <location>
        <begin position="68"/>
        <end position="298"/>
    </location>
</feature>
<evidence type="ECO:0000256" key="2">
    <source>
        <dbReference type="SAM" id="SignalP"/>
    </source>
</evidence>
<evidence type="ECO:0000313" key="5">
    <source>
        <dbReference type="Proteomes" id="UP000809349"/>
    </source>
</evidence>
<dbReference type="PROSITE" id="PS51257">
    <property type="entry name" value="PROKAR_LIPOPROTEIN"/>
    <property type="match status" value="1"/>
</dbReference>
<reference evidence="4 5" key="2">
    <citation type="submission" date="2021-08" db="EMBL/GenBank/DDBJ databases">
        <title>Massilia sp. R798.</title>
        <authorList>
            <person name="Baek J.H."/>
            <person name="Jung H.S."/>
            <person name="Kim K.R."/>
            <person name="Jeon C.O."/>
        </authorList>
    </citation>
    <scope>NUCLEOTIDE SEQUENCE [LARGE SCALE GENOMIC DNA]</scope>
    <source>
        <strain evidence="4 5">R798</strain>
    </source>
</reference>
<feature type="domain" description="DUF4394" evidence="3">
    <location>
        <begin position="315"/>
        <end position="536"/>
    </location>
</feature>
<evidence type="ECO:0000259" key="3">
    <source>
        <dbReference type="Pfam" id="PF14339"/>
    </source>
</evidence>
<reference evidence="4 5" key="1">
    <citation type="submission" date="2021-01" db="EMBL/GenBank/DDBJ databases">
        <authorList>
            <person name="Ruan W."/>
            <person name="Khan S.A."/>
            <person name="Jeon C.O."/>
        </authorList>
    </citation>
    <scope>NUCLEOTIDE SEQUENCE [LARGE SCALE GENOMIC DNA]</scope>
    <source>
        <strain evidence="4 5">R798</strain>
    </source>
</reference>
<evidence type="ECO:0000313" key="4">
    <source>
        <dbReference type="EMBL" id="MBZ2205689.1"/>
    </source>
</evidence>
<accession>A0ABS7SHJ0</accession>
<feature type="region of interest" description="Disordered" evidence="1">
    <location>
        <begin position="26"/>
        <end position="47"/>
    </location>
</feature>
<dbReference type="Proteomes" id="UP000809349">
    <property type="component" value="Unassembled WGS sequence"/>
</dbReference>
<organism evidence="4 5">
    <name type="scientific">Massilia soli</name>
    <dbReference type="NCBI Taxonomy" id="2792854"/>
    <lineage>
        <taxon>Bacteria</taxon>
        <taxon>Pseudomonadati</taxon>
        <taxon>Pseudomonadota</taxon>
        <taxon>Betaproteobacteria</taxon>
        <taxon>Burkholderiales</taxon>
        <taxon>Oxalobacteraceae</taxon>
        <taxon>Telluria group</taxon>
        <taxon>Massilia</taxon>
    </lineage>
</organism>
<name>A0ABS7SHJ0_9BURK</name>
<dbReference type="RefSeq" id="WP_223464110.1">
    <property type="nucleotide sequence ID" value="NZ_JAFBIL020000001.1"/>
</dbReference>
<keyword evidence="5" id="KW-1185">Reference proteome</keyword>
<gene>
    <name evidence="4" type="ORF">I4X03_000270</name>
</gene>
<dbReference type="InterPro" id="IPR025507">
    <property type="entry name" value="DUF4394"/>
</dbReference>
<proteinExistence type="predicted"/>
<feature type="signal peptide" evidence="2">
    <location>
        <begin position="1"/>
        <end position="20"/>
    </location>
</feature>
<evidence type="ECO:0000256" key="1">
    <source>
        <dbReference type="SAM" id="MobiDB-lite"/>
    </source>
</evidence>
<dbReference type="SUPFAM" id="SSF69322">
    <property type="entry name" value="Tricorn protease domain 2"/>
    <property type="match status" value="1"/>
</dbReference>
<protein>
    <submittedName>
        <fullName evidence="4">DUF4394 domain-containing protein</fullName>
    </submittedName>
</protein>
<keyword evidence="2" id="KW-0732">Signal</keyword>
<comment type="caution">
    <text evidence="4">The sequence shown here is derived from an EMBL/GenBank/DDBJ whole genome shotgun (WGS) entry which is preliminary data.</text>
</comment>
<feature type="chain" id="PRO_5047173770" evidence="2">
    <location>
        <begin position="21"/>
        <end position="560"/>
    </location>
</feature>
<dbReference type="Pfam" id="PF14339">
    <property type="entry name" value="DUF4394"/>
    <property type="match status" value="2"/>
</dbReference>